<proteinExistence type="predicted"/>
<dbReference type="Proteomes" id="UP000094020">
    <property type="component" value="Chromosome 8"/>
</dbReference>
<dbReference type="AlphaFoldDB" id="A0AAJ8MS72"/>
<dbReference type="InterPro" id="IPR013665">
    <property type="entry name" value="Sfi1_dom"/>
</dbReference>
<dbReference type="PANTHER" id="PTHR22028:SF9">
    <property type="entry name" value="SFI1 SPINDLE BODY DOMAIN-CONTAINING PROTEIN"/>
    <property type="match status" value="1"/>
</dbReference>
<evidence type="ECO:0000259" key="2">
    <source>
        <dbReference type="Pfam" id="PF08457"/>
    </source>
</evidence>
<dbReference type="RefSeq" id="XP_070059311.1">
    <property type="nucleotide sequence ID" value="XM_070203210.1"/>
</dbReference>
<evidence type="ECO:0000256" key="1">
    <source>
        <dbReference type="SAM" id="MobiDB-lite"/>
    </source>
</evidence>
<reference evidence="3" key="2">
    <citation type="submission" date="2024-02" db="EMBL/GenBank/DDBJ databases">
        <title>Comparative genomics of Cryptococcus and Kwoniella reveals pathogenesis evolution and contrasting modes of karyotype evolution via chromosome fusion or intercentromeric recombination.</title>
        <authorList>
            <person name="Coelho M.A."/>
            <person name="David-Palma M."/>
            <person name="Shea T."/>
            <person name="Bowers K."/>
            <person name="McGinley-Smith S."/>
            <person name="Mohammad A.W."/>
            <person name="Gnirke A."/>
            <person name="Yurkov A.M."/>
            <person name="Nowrousian M."/>
            <person name="Sun S."/>
            <person name="Cuomo C.A."/>
            <person name="Heitman J."/>
        </authorList>
    </citation>
    <scope>NUCLEOTIDE SEQUENCE</scope>
    <source>
        <strain evidence="3">CBS 10737</strain>
    </source>
</reference>
<evidence type="ECO:0000313" key="3">
    <source>
        <dbReference type="EMBL" id="WWC71959.1"/>
    </source>
</evidence>
<feature type="domain" description="Sfi1 spindle body" evidence="2">
    <location>
        <begin position="444"/>
        <end position="876"/>
    </location>
</feature>
<dbReference type="EMBL" id="CP144526">
    <property type="protein sequence ID" value="WWC71959.1"/>
    <property type="molecule type" value="Genomic_DNA"/>
</dbReference>
<dbReference type="Pfam" id="PF08457">
    <property type="entry name" value="Sfi1"/>
    <property type="match status" value="1"/>
</dbReference>
<sequence length="1106" mass="130593">MVAKNQYASLTNLMLAYSSSSTRSKSTLTDSTSLLANLDLEILEIIFERGKYATSFPQIFRPYTEVLQEHGISPTNDSTYYGLLLKVGVMKAPTWGDKWSIWKATQNPSSVIHPTYTPEKKTVYATETSHSGPDRSFSQSQLPFLRARVPFLASASSDIDEGFAASNDGQGQQSLVNDFRPSPRKEIAKRYNGKSGHSRNESRSLVGYTPEQSFDLHNKSDDLLEFDPPIRTSTPVLKSPKYQQTHDILNLPVYSVSDVSQALEETTEDFSALGLINPKGKSHSPIIDNGSTWVDRIDEIQESDRKLMEGKADDFYRLGLLGRCWDMWFKTSEFYRVTYKNIPIARNNLLLRQMLEKWSKATQHQLSLPGTADRHRRLSLKLKVFKTWAERLKDHRLDMLESKWADERRLIEIRELFDKWKTVAERRRTEKWKIDMAEKEFEFIQKRNGKLLKRYLSYWRIETRGKLAELDEKQRLTWDFFEEWYYLAMKQRDYNLILHDIQQTKIRKLFTHWRKKSFMQPKEDEIRQKRDTDIMREVLDNWRTYSWQAKQSSIFDTRRLLLMTIDKWKIARRNQKMMERKAVIFDETGLMDRSMKKWKLESWGRLLMRAKDKRLQEQTWVKWKNRQTGLVQLDNMANGFEDQKQRLALQKAFSRWRSIASAHQTDHLRAVLVYEKTLQLRVINKWQNSTAIVQINRGLADKAHAFFLLRSAFKVWRSEDAKRKAAKWIDKRNKQTIQETFNTWRHLTLKYRDLHRREAAMQRYNNQITLKKSLDKWTNLVIEIKDRELRITRARNDHVTSKLFVHWQGRLAVLRDNQKKADDTFEIRELENLRRIFRSWRGRTKRHKRLRLTAETCLNERDEKLVRGVFDRWYGKRRERALQEIEKEVAFLHENVILYGVMDKWKASTDILPGISADSTRLKREALHVWLVALARKRRADELQKDRDRKLLSEAFQSWRDATAHRAALNARRIRGRSRPSTTITADRQPSFGLRVYTPSQRISSWTTSGRRVTPNSDTFSQFDHKRLERNRNLDEGQLSPGLMSIGRNDNETVRSEPVYSRLRSELGLGNNRRRSRGASEEFETNPVPRSGSEMLRALKGNIPGR</sequence>
<gene>
    <name evidence="3" type="ORF">I206_105918</name>
</gene>
<dbReference type="KEGG" id="kpin:30173110"/>
<dbReference type="GO" id="GO:0019902">
    <property type="term" value="F:phosphatase binding"/>
    <property type="evidence" value="ECO:0007669"/>
    <property type="project" value="TreeGrafter"/>
</dbReference>
<dbReference type="GeneID" id="30173110"/>
<accession>A0AAJ8MS72</accession>
<evidence type="ECO:0000313" key="4">
    <source>
        <dbReference type="Proteomes" id="UP000094020"/>
    </source>
</evidence>
<dbReference type="PANTHER" id="PTHR22028">
    <property type="entry name" value="SFI1 SPINDLE BODY DOMAIN-CONTAINING PROTEIN-RELATED"/>
    <property type="match status" value="1"/>
</dbReference>
<organism evidence="3 4">
    <name type="scientific">Kwoniella pini CBS 10737</name>
    <dbReference type="NCBI Taxonomy" id="1296096"/>
    <lineage>
        <taxon>Eukaryota</taxon>
        <taxon>Fungi</taxon>
        <taxon>Dikarya</taxon>
        <taxon>Basidiomycota</taxon>
        <taxon>Agaricomycotina</taxon>
        <taxon>Tremellomycetes</taxon>
        <taxon>Tremellales</taxon>
        <taxon>Cryptococcaceae</taxon>
        <taxon>Kwoniella</taxon>
    </lineage>
</organism>
<keyword evidence="4" id="KW-1185">Reference proteome</keyword>
<protein>
    <recommendedName>
        <fullName evidence="2">Sfi1 spindle body domain-containing protein</fullName>
    </recommendedName>
</protein>
<reference evidence="3" key="1">
    <citation type="submission" date="2013-07" db="EMBL/GenBank/DDBJ databases">
        <authorList>
            <consortium name="The Broad Institute Genome Sequencing Platform"/>
            <person name="Cuomo C."/>
            <person name="Litvintseva A."/>
            <person name="Chen Y."/>
            <person name="Heitman J."/>
            <person name="Sun S."/>
            <person name="Springer D."/>
            <person name="Dromer F."/>
            <person name="Young S.K."/>
            <person name="Zeng Q."/>
            <person name="Gargeya S."/>
            <person name="Fitzgerald M."/>
            <person name="Abouelleil A."/>
            <person name="Alvarado L."/>
            <person name="Berlin A.M."/>
            <person name="Chapman S.B."/>
            <person name="Dewar J."/>
            <person name="Goldberg J."/>
            <person name="Griggs A."/>
            <person name="Gujja S."/>
            <person name="Hansen M."/>
            <person name="Howarth C."/>
            <person name="Imamovic A."/>
            <person name="Larimer J."/>
            <person name="McCowan C."/>
            <person name="Murphy C."/>
            <person name="Pearson M."/>
            <person name="Priest M."/>
            <person name="Roberts A."/>
            <person name="Saif S."/>
            <person name="Shea T."/>
            <person name="Sykes S."/>
            <person name="Wortman J."/>
            <person name="Nusbaum C."/>
            <person name="Birren B."/>
        </authorList>
    </citation>
    <scope>NUCLEOTIDE SEQUENCE</scope>
    <source>
        <strain evidence="3">CBS 10737</strain>
    </source>
</reference>
<dbReference type="InterPro" id="IPR052270">
    <property type="entry name" value="CACF_protein"/>
</dbReference>
<feature type="region of interest" description="Disordered" evidence="1">
    <location>
        <begin position="1032"/>
        <end position="1106"/>
    </location>
</feature>
<name>A0AAJ8MS72_9TREE</name>